<evidence type="ECO:0000313" key="3">
    <source>
        <dbReference type="Proteomes" id="UP000799421"/>
    </source>
</evidence>
<feature type="compositionally biased region" description="Low complexity" evidence="1">
    <location>
        <begin position="102"/>
        <end position="115"/>
    </location>
</feature>
<dbReference type="EMBL" id="MU005993">
    <property type="protein sequence ID" value="KAF2859402.1"/>
    <property type="molecule type" value="Genomic_DNA"/>
</dbReference>
<feature type="region of interest" description="Disordered" evidence="1">
    <location>
        <begin position="97"/>
        <end position="120"/>
    </location>
</feature>
<dbReference type="Proteomes" id="UP000799421">
    <property type="component" value="Unassembled WGS sequence"/>
</dbReference>
<evidence type="ECO:0000256" key="1">
    <source>
        <dbReference type="SAM" id="MobiDB-lite"/>
    </source>
</evidence>
<feature type="region of interest" description="Disordered" evidence="1">
    <location>
        <begin position="173"/>
        <end position="192"/>
    </location>
</feature>
<sequence>MATISNAWSMEEERQMNAIRSLYERIETLHGNFPVRQWGDLNQYESWRRELSLRTFRRIIESGPVGMESFGSFIARLLFAFENCMCAVLGSAHSPSANADISSNRSPPANPASANLTSADSPSTFERLCQILRSVYHELASEMRLLEPTPSHTSHAHPSGIIAGPARLESLMESTTDEGNSTYSSNHAANQNSHATYPISTIGQRRCEATLVPMSNQIRLSYPSMPPLAEDSPTRLLNAMLNLGVQVFSSNLSPNPLLVTDVQPSMPALNPIDAGNSDVSLQSENINLLGTGVPRVITPYDWMHQPPDSDSAATEEFQPTEMVQNMPLLSSPRPPPQRRNRIARSRACGEFLEGERVNERERFMSNRRFELEMIINEERHAYISRQALRSTPRGYEQQLRQEEIEEEVRDWMEENGHWWRRLRPDEADHMRSLGFVVDFDDRLFMWEGNFALLGVRDQRDLRDISVCFLDMDSFDALRCSWIPSRPLEMWTVREA</sequence>
<gene>
    <name evidence="2" type="ORF">K470DRAFT_287994</name>
</gene>
<name>A0A6A7BWG3_9PEZI</name>
<organism evidence="2 3">
    <name type="scientific">Piedraia hortae CBS 480.64</name>
    <dbReference type="NCBI Taxonomy" id="1314780"/>
    <lineage>
        <taxon>Eukaryota</taxon>
        <taxon>Fungi</taxon>
        <taxon>Dikarya</taxon>
        <taxon>Ascomycota</taxon>
        <taxon>Pezizomycotina</taxon>
        <taxon>Dothideomycetes</taxon>
        <taxon>Dothideomycetidae</taxon>
        <taxon>Capnodiales</taxon>
        <taxon>Piedraiaceae</taxon>
        <taxon>Piedraia</taxon>
    </lineage>
</organism>
<proteinExistence type="predicted"/>
<keyword evidence="3" id="KW-1185">Reference proteome</keyword>
<reference evidence="2" key="1">
    <citation type="journal article" date="2020" name="Stud. Mycol.">
        <title>101 Dothideomycetes genomes: a test case for predicting lifestyles and emergence of pathogens.</title>
        <authorList>
            <person name="Haridas S."/>
            <person name="Albert R."/>
            <person name="Binder M."/>
            <person name="Bloem J."/>
            <person name="Labutti K."/>
            <person name="Salamov A."/>
            <person name="Andreopoulos B."/>
            <person name="Baker S."/>
            <person name="Barry K."/>
            <person name="Bills G."/>
            <person name="Bluhm B."/>
            <person name="Cannon C."/>
            <person name="Castanera R."/>
            <person name="Culley D."/>
            <person name="Daum C."/>
            <person name="Ezra D."/>
            <person name="Gonzalez J."/>
            <person name="Henrissat B."/>
            <person name="Kuo A."/>
            <person name="Liang C."/>
            <person name="Lipzen A."/>
            <person name="Lutzoni F."/>
            <person name="Magnuson J."/>
            <person name="Mondo S."/>
            <person name="Nolan M."/>
            <person name="Ohm R."/>
            <person name="Pangilinan J."/>
            <person name="Park H.-J."/>
            <person name="Ramirez L."/>
            <person name="Alfaro M."/>
            <person name="Sun H."/>
            <person name="Tritt A."/>
            <person name="Yoshinaga Y."/>
            <person name="Zwiers L.-H."/>
            <person name="Turgeon B."/>
            <person name="Goodwin S."/>
            <person name="Spatafora J."/>
            <person name="Crous P."/>
            <person name="Grigoriev I."/>
        </authorList>
    </citation>
    <scope>NUCLEOTIDE SEQUENCE</scope>
    <source>
        <strain evidence="2">CBS 480.64</strain>
    </source>
</reference>
<dbReference type="AlphaFoldDB" id="A0A6A7BWG3"/>
<evidence type="ECO:0000313" key="2">
    <source>
        <dbReference type="EMBL" id="KAF2859402.1"/>
    </source>
</evidence>
<protein>
    <submittedName>
        <fullName evidence="2">Uncharacterized protein</fullName>
    </submittedName>
</protein>
<accession>A0A6A7BWG3</accession>